<dbReference type="InterPro" id="IPR029068">
    <property type="entry name" value="Glyas_Bleomycin-R_OHBP_Dase"/>
</dbReference>
<dbReference type="PANTHER" id="PTHR39434">
    <property type="match status" value="1"/>
</dbReference>
<dbReference type="PANTHER" id="PTHR39434:SF1">
    <property type="entry name" value="VOC DOMAIN-CONTAINING PROTEIN"/>
    <property type="match status" value="1"/>
</dbReference>
<sequence length="183" mass="19939">MRQLRASPRLRGFSRRVVLTRASGGGAPPPFHLAIPVNDLAKAREFYGVTLGCHEGRSSARWVDWNLFGHQVVTHLVDDYRGQAHANPVDGDPVPVPHFGLALSQDDFNALADKVRDAGVKFEIEPHVRFAGQPGEQSTMFFFDPSGNALEFKAMAFPENLFAKYEVSCSGQLGKADGMAAGT</sequence>
<reference evidence="2" key="1">
    <citation type="submission" date="2021-01" db="EMBL/GenBank/DDBJ databases">
        <authorList>
            <person name="Corre E."/>
            <person name="Pelletier E."/>
            <person name="Niang G."/>
            <person name="Scheremetjew M."/>
            <person name="Finn R."/>
            <person name="Kale V."/>
            <person name="Holt S."/>
            <person name="Cochrane G."/>
            <person name="Meng A."/>
            <person name="Brown T."/>
            <person name="Cohen L."/>
        </authorList>
    </citation>
    <scope>NUCLEOTIDE SEQUENCE</scope>
    <source>
        <strain evidence="2">RCC2335</strain>
    </source>
</reference>
<dbReference type="Pfam" id="PF00903">
    <property type="entry name" value="Glyoxalase"/>
    <property type="match status" value="1"/>
</dbReference>
<feature type="domain" description="VOC" evidence="1">
    <location>
        <begin position="29"/>
        <end position="155"/>
    </location>
</feature>
<evidence type="ECO:0000259" key="1">
    <source>
        <dbReference type="PROSITE" id="PS51819"/>
    </source>
</evidence>
<accession>A0A7S2T9Y7</accession>
<protein>
    <recommendedName>
        <fullName evidence="1">VOC domain-containing protein</fullName>
    </recommendedName>
</protein>
<evidence type="ECO:0000313" key="2">
    <source>
        <dbReference type="EMBL" id="CAD9722178.1"/>
    </source>
</evidence>
<dbReference type="PROSITE" id="PS51819">
    <property type="entry name" value="VOC"/>
    <property type="match status" value="1"/>
</dbReference>
<dbReference type="EMBL" id="HBHM01001843">
    <property type="protein sequence ID" value="CAD9722179.1"/>
    <property type="molecule type" value="Transcribed_RNA"/>
</dbReference>
<dbReference type="SUPFAM" id="SSF54593">
    <property type="entry name" value="Glyoxalase/Bleomycin resistance protein/Dihydroxybiphenyl dioxygenase"/>
    <property type="match status" value="1"/>
</dbReference>
<dbReference type="AlphaFoldDB" id="A0A7S2T9Y7"/>
<dbReference type="InterPro" id="IPR004360">
    <property type="entry name" value="Glyas_Fos-R_dOase_dom"/>
</dbReference>
<gene>
    <name evidence="2" type="ORF">CROS1312_LOCUS1446</name>
    <name evidence="3" type="ORF">CROS1312_LOCUS1447</name>
</gene>
<dbReference type="Gene3D" id="3.10.180.10">
    <property type="entry name" value="2,3-Dihydroxybiphenyl 1,2-Dioxygenase, domain 1"/>
    <property type="match status" value="1"/>
</dbReference>
<dbReference type="CDD" id="cd08357">
    <property type="entry name" value="VOC_like"/>
    <property type="match status" value="1"/>
</dbReference>
<proteinExistence type="predicted"/>
<name>A0A7S2T9Y7_9CHLO</name>
<dbReference type="EMBL" id="HBHM01001842">
    <property type="protein sequence ID" value="CAD9722178.1"/>
    <property type="molecule type" value="Transcribed_RNA"/>
</dbReference>
<evidence type="ECO:0000313" key="3">
    <source>
        <dbReference type="EMBL" id="CAD9722179.1"/>
    </source>
</evidence>
<organism evidence="2">
    <name type="scientific">Chloropicon roscoffensis</name>
    <dbReference type="NCBI Taxonomy" id="1461544"/>
    <lineage>
        <taxon>Eukaryota</taxon>
        <taxon>Viridiplantae</taxon>
        <taxon>Chlorophyta</taxon>
        <taxon>Chloropicophyceae</taxon>
        <taxon>Chloropicales</taxon>
        <taxon>Chloropicaceae</taxon>
        <taxon>Chloropicon</taxon>
    </lineage>
</organism>
<dbReference type="InterPro" id="IPR037523">
    <property type="entry name" value="VOC_core"/>
</dbReference>